<dbReference type="SUPFAM" id="SSF50978">
    <property type="entry name" value="WD40 repeat-like"/>
    <property type="match status" value="1"/>
</dbReference>
<evidence type="ECO:0000256" key="2">
    <source>
        <dbReference type="ARBA" id="ARBA00022737"/>
    </source>
</evidence>
<keyword evidence="2" id="KW-0677">Repeat</keyword>
<dbReference type="InterPro" id="IPR015943">
    <property type="entry name" value="WD40/YVTN_repeat-like_dom_sf"/>
</dbReference>
<dbReference type="PROSITE" id="PS50294">
    <property type="entry name" value="WD_REPEATS_REGION"/>
    <property type="match status" value="3"/>
</dbReference>
<dbReference type="PROSITE" id="PS50082">
    <property type="entry name" value="WD_REPEATS_2"/>
    <property type="match status" value="4"/>
</dbReference>
<evidence type="ECO:0000256" key="3">
    <source>
        <dbReference type="PROSITE-ProRule" id="PRU00221"/>
    </source>
</evidence>
<feature type="repeat" description="WD" evidence="3">
    <location>
        <begin position="129"/>
        <end position="170"/>
    </location>
</feature>
<dbReference type="InterPro" id="IPR036322">
    <property type="entry name" value="WD40_repeat_dom_sf"/>
</dbReference>
<dbReference type="PANTHER" id="PTHR19846:SF0">
    <property type="entry name" value="PRE-MRNA PROCESSING FACTOR 4"/>
    <property type="match status" value="1"/>
</dbReference>
<dbReference type="Pfam" id="PF00400">
    <property type="entry name" value="WD40"/>
    <property type="match status" value="5"/>
</dbReference>
<feature type="repeat" description="WD" evidence="3">
    <location>
        <begin position="87"/>
        <end position="128"/>
    </location>
</feature>
<protein>
    <submittedName>
        <fullName evidence="4">4146_t:CDS:1</fullName>
    </submittedName>
</protein>
<dbReference type="GO" id="GO:0030621">
    <property type="term" value="F:U4 snRNA binding"/>
    <property type="evidence" value="ECO:0007669"/>
    <property type="project" value="TreeGrafter"/>
</dbReference>
<dbReference type="GO" id="GO:0017070">
    <property type="term" value="F:U6 snRNA binding"/>
    <property type="evidence" value="ECO:0007669"/>
    <property type="project" value="TreeGrafter"/>
</dbReference>
<dbReference type="InterPro" id="IPR020472">
    <property type="entry name" value="WD40_PAC1"/>
</dbReference>
<accession>A0A9N9I0R4</accession>
<gene>
    <name evidence="4" type="ORF">AMORRO_LOCUS12973</name>
</gene>
<dbReference type="PROSITE" id="PS00678">
    <property type="entry name" value="WD_REPEATS_1"/>
    <property type="match status" value="2"/>
</dbReference>
<evidence type="ECO:0000313" key="4">
    <source>
        <dbReference type="EMBL" id="CAG8715508.1"/>
    </source>
</evidence>
<comment type="caution">
    <text evidence="4">The sequence shown here is derived from an EMBL/GenBank/DDBJ whole genome shotgun (WGS) entry which is preliminary data.</text>
</comment>
<name>A0A9N9I0R4_9GLOM</name>
<dbReference type="GO" id="GO:0000398">
    <property type="term" value="P:mRNA splicing, via spliceosome"/>
    <property type="evidence" value="ECO:0007669"/>
    <property type="project" value="TreeGrafter"/>
</dbReference>
<reference evidence="4" key="1">
    <citation type="submission" date="2021-06" db="EMBL/GenBank/DDBJ databases">
        <authorList>
            <person name="Kallberg Y."/>
            <person name="Tangrot J."/>
            <person name="Rosling A."/>
        </authorList>
    </citation>
    <scope>NUCLEOTIDE SEQUENCE</scope>
    <source>
        <strain evidence="4">CL551</strain>
    </source>
</reference>
<dbReference type="EMBL" id="CAJVPV010020697">
    <property type="protein sequence ID" value="CAG8715508.1"/>
    <property type="molecule type" value="Genomic_DNA"/>
</dbReference>
<evidence type="ECO:0000256" key="1">
    <source>
        <dbReference type="ARBA" id="ARBA00022574"/>
    </source>
</evidence>
<dbReference type="PANTHER" id="PTHR19846">
    <property type="entry name" value="WD40 REPEAT PROTEIN"/>
    <property type="match status" value="1"/>
</dbReference>
<keyword evidence="1 3" id="KW-0853">WD repeat</keyword>
<proteinExistence type="predicted"/>
<dbReference type="InterPro" id="IPR019775">
    <property type="entry name" value="WD40_repeat_CS"/>
</dbReference>
<keyword evidence="5" id="KW-1185">Reference proteome</keyword>
<dbReference type="OrthoDB" id="540662at2759"/>
<organism evidence="4 5">
    <name type="scientific">Acaulospora morrowiae</name>
    <dbReference type="NCBI Taxonomy" id="94023"/>
    <lineage>
        <taxon>Eukaryota</taxon>
        <taxon>Fungi</taxon>
        <taxon>Fungi incertae sedis</taxon>
        <taxon>Mucoromycota</taxon>
        <taxon>Glomeromycotina</taxon>
        <taxon>Glomeromycetes</taxon>
        <taxon>Diversisporales</taxon>
        <taxon>Acaulosporaceae</taxon>
        <taxon>Acaulospora</taxon>
    </lineage>
</organism>
<sequence>MIDQYRNAPFLRIATSSLPVHGPDYVEYGMYQVAFRIIGHADHVGGLAWHPQSTLSIDKNVVNLASGSTDGLIYLWSLESDAPISSLRGHTSRISRIDFHPSGRFLGSASYDYSWRLWDIETTKELLLQEGHSREVYAIRFQNDGALVATGGLDAIGRVWDLRTGRSAMVLEGHVKDILAVDFSPNGYQVATGSADNSVRIWDIRTLRCSYTIAAHKSLVSDVRFFHGSSTLVSEEWDNGIRPTISGLYMVTCGYDGFVNIWSCDDWNLLKKLAGHDGKVMSIDVSSGMYFCDKNLSSI</sequence>
<dbReference type="Gene3D" id="2.130.10.10">
    <property type="entry name" value="YVTN repeat-like/Quinoprotein amine dehydrogenase"/>
    <property type="match status" value="3"/>
</dbReference>
<feature type="repeat" description="WD" evidence="3">
    <location>
        <begin position="37"/>
        <end position="86"/>
    </location>
</feature>
<feature type="repeat" description="WD" evidence="3">
    <location>
        <begin position="171"/>
        <end position="212"/>
    </location>
</feature>
<dbReference type="InterPro" id="IPR001680">
    <property type="entry name" value="WD40_rpt"/>
</dbReference>
<dbReference type="AlphaFoldDB" id="A0A9N9I0R4"/>
<dbReference type="CDD" id="cd00200">
    <property type="entry name" value="WD40"/>
    <property type="match status" value="1"/>
</dbReference>
<evidence type="ECO:0000313" key="5">
    <source>
        <dbReference type="Proteomes" id="UP000789342"/>
    </source>
</evidence>
<dbReference type="Proteomes" id="UP000789342">
    <property type="component" value="Unassembled WGS sequence"/>
</dbReference>
<dbReference type="FunFam" id="2.130.10.10:FF:000411">
    <property type="entry name" value="U4/U6 small nuclear ribonucleoprotein Prp4"/>
    <property type="match status" value="1"/>
</dbReference>
<dbReference type="SMART" id="SM00320">
    <property type="entry name" value="WD40"/>
    <property type="match status" value="5"/>
</dbReference>
<dbReference type="PRINTS" id="PR00320">
    <property type="entry name" value="GPROTEINBRPT"/>
</dbReference>
<dbReference type="GO" id="GO:0046540">
    <property type="term" value="C:U4/U6 x U5 tri-snRNP complex"/>
    <property type="evidence" value="ECO:0007669"/>
    <property type="project" value="TreeGrafter"/>
</dbReference>